<organism evidence="3">
    <name type="scientific">marine sediment metagenome</name>
    <dbReference type="NCBI Taxonomy" id="412755"/>
    <lineage>
        <taxon>unclassified sequences</taxon>
        <taxon>metagenomes</taxon>
        <taxon>ecological metagenomes</taxon>
    </lineage>
</organism>
<name>X1TYA0_9ZZZZ</name>
<dbReference type="PANTHER" id="PTHR46394:SF1">
    <property type="entry name" value="PNPLA DOMAIN-CONTAINING PROTEIN"/>
    <property type="match status" value="1"/>
</dbReference>
<protein>
    <recommendedName>
        <fullName evidence="2">PNPLA domain-containing protein</fullName>
    </recommendedName>
</protein>
<proteinExistence type="predicted"/>
<feature type="non-terminal residue" evidence="3">
    <location>
        <position position="1"/>
    </location>
</feature>
<keyword evidence="1" id="KW-0443">Lipid metabolism</keyword>
<gene>
    <name evidence="3" type="ORF">S12H4_49195</name>
</gene>
<dbReference type="InterPro" id="IPR002641">
    <property type="entry name" value="PNPLA_dom"/>
</dbReference>
<dbReference type="PANTHER" id="PTHR46394">
    <property type="entry name" value="ANNEXIN"/>
    <property type="match status" value="1"/>
</dbReference>
<dbReference type="AlphaFoldDB" id="X1TYA0"/>
<dbReference type="InterPro" id="IPR052580">
    <property type="entry name" value="Lipid_Hydrolase"/>
</dbReference>
<dbReference type="GO" id="GO:0006629">
    <property type="term" value="P:lipid metabolic process"/>
    <property type="evidence" value="ECO:0007669"/>
    <property type="project" value="UniProtKB-KW"/>
</dbReference>
<dbReference type="Pfam" id="PF01734">
    <property type="entry name" value="Patatin"/>
    <property type="match status" value="1"/>
</dbReference>
<dbReference type="SUPFAM" id="SSF52151">
    <property type="entry name" value="FabD/lysophospholipase-like"/>
    <property type="match status" value="1"/>
</dbReference>
<reference evidence="3" key="1">
    <citation type="journal article" date="2014" name="Front. Microbiol.">
        <title>High frequency of phylogenetically diverse reductive dehalogenase-homologous genes in deep subseafloor sedimentary metagenomes.</title>
        <authorList>
            <person name="Kawai M."/>
            <person name="Futagami T."/>
            <person name="Toyoda A."/>
            <person name="Takaki Y."/>
            <person name="Nishi S."/>
            <person name="Hori S."/>
            <person name="Arai W."/>
            <person name="Tsubouchi T."/>
            <person name="Morono Y."/>
            <person name="Uchiyama I."/>
            <person name="Ito T."/>
            <person name="Fujiyama A."/>
            <person name="Inagaki F."/>
            <person name="Takami H."/>
        </authorList>
    </citation>
    <scope>NUCLEOTIDE SEQUENCE</scope>
    <source>
        <strain evidence="3">Expedition CK06-06</strain>
    </source>
</reference>
<evidence type="ECO:0000259" key="2">
    <source>
        <dbReference type="PROSITE" id="PS51635"/>
    </source>
</evidence>
<dbReference type="InterPro" id="IPR016035">
    <property type="entry name" value="Acyl_Trfase/lysoPLipase"/>
</dbReference>
<comment type="caution">
    <text evidence="3">The sequence shown here is derived from an EMBL/GenBank/DDBJ whole genome shotgun (WGS) entry which is preliminary data.</text>
</comment>
<evidence type="ECO:0000313" key="3">
    <source>
        <dbReference type="EMBL" id="GAJ10249.1"/>
    </source>
</evidence>
<dbReference type="Gene3D" id="3.40.1090.10">
    <property type="entry name" value="Cytosolic phospholipase A2 catalytic domain"/>
    <property type="match status" value="1"/>
</dbReference>
<accession>X1TYA0</accession>
<dbReference type="EMBL" id="BARW01030841">
    <property type="protein sequence ID" value="GAJ10249.1"/>
    <property type="molecule type" value="Genomic_DNA"/>
</dbReference>
<evidence type="ECO:0000256" key="1">
    <source>
        <dbReference type="ARBA" id="ARBA00023098"/>
    </source>
</evidence>
<feature type="domain" description="PNPLA" evidence="2">
    <location>
        <begin position="1"/>
        <end position="63"/>
    </location>
</feature>
<dbReference type="PROSITE" id="PS51635">
    <property type="entry name" value="PNPLA"/>
    <property type="match status" value="1"/>
</dbReference>
<sequence>LVLPGDLQKFGEDPDDFSISKAIRMSMSIPIFFEPVKIKDKNNITHYIVDGGVLSNYPVWLLDDGTCNPEWPTFGFKLMEPQKRTLKEPSLNPIKDTINYFFSIIGTLLNGHDNYHISESKGDYDRTIGISTEIEVNNLKKEISTTYFDITEEESILLFKNGEEAAEIFLKNWNFQNWKEKYRQVVLNGNNVN</sequence>